<dbReference type="RefSeq" id="WP_062837967.1">
    <property type="nucleotide sequence ID" value="NZ_BCNV01000011.1"/>
</dbReference>
<accession>A0A100VTL5</accession>
<sequence>MEQTTVIEIGYVRDHRTGNFIVTLIDESFHPNSNRRRQQIVVLPGAFFRILPKIDRRSIANTVYVTLEQAAGLGFIVSKIPLTVEAIA</sequence>
<comment type="caution">
    <text evidence="1">The sequence shown here is derived from an EMBL/GenBank/DDBJ whole genome shotgun (WGS) entry which is preliminary data.</text>
</comment>
<dbReference type="AlphaFoldDB" id="A0A100VTL5"/>
<name>A0A100VTL5_PAEAM</name>
<reference evidence="2" key="2">
    <citation type="submission" date="2016-01" db="EMBL/GenBank/DDBJ databases">
        <title>Draft Genome Sequence of Paenibacillus amylolyticus Heshi-A3 that Was Isolated from Fermented Rice Bran with Aging Salted Mackerel, Which Was Named Heshiko as Traditional Fermented Seafood in Japan.</title>
        <authorList>
            <person name="Akuzawa S."/>
            <person name="Nakagawa J."/>
            <person name="Kanekatsu T."/>
            <person name="Kubota E."/>
            <person name="Ohtake R."/>
            <person name="Suzuki T."/>
            <person name="Kanesaki Y."/>
        </authorList>
    </citation>
    <scope>NUCLEOTIDE SEQUENCE [LARGE SCALE GENOMIC DNA]</scope>
    <source>
        <strain evidence="2">Heshi-A3</strain>
    </source>
</reference>
<dbReference type="EMBL" id="BCNV01000011">
    <property type="protein sequence ID" value="GAS85663.1"/>
    <property type="molecule type" value="Genomic_DNA"/>
</dbReference>
<reference evidence="1 2" key="1">
    <citation type="journal article" date="2016" name="Genome Announc.">
        <title>Draft Genome Sequence of Paenibacillus amylolyticus Heshi-A3, Isolated from Fermented Rice Bran in a Japanese Fermented Seafood Dish.</title>
        <authorList>
            <person name="Akuzawa S."/>
            <person name="Nagaoka J."/>
            <person name="Kanekatsu M."/>
            <person name="Kubota E."/>
            <person name="Ohtake R."/>
            <person name="Suzuki T."/>
            <person name="Kanesaki Y."/>
        </authorList>
    </citation>
    <scope>NUCLEOTIDE SEQUENCE [LARGE SCALE GENOMIC DNA]</scope>
    <source>
        <strain evidence="1 2">Heshi-A3</strain>
    </source>
</reference>
<gene>
    <name evidence="1" type="ORF">PAHA3_5797</name>
</gene>
<dbReference type="Proteomes" id="UP000069697">
    <property type="component" value="Unassembled WGS sequence"/>
</dbReference>
<proteinExistence type="predicted"/>
<protein>
    <submittedName>
        <fullName evidence="1">Uncharacterized protein</fullName>
    </submittedName>
</protein>
<evidence type="ECO:0000313" key="1">
    <source>
        <dbReference type="EMBL" id="GAS85663.1"/>
    </source>
</evidence>
<evidence type="ECO:0000313" key="2">
    <source>
        <dbReference type="Proteomes" id="UP000069697"/>
    </source>
</evidence>
<organism evidence="1 2">
    <name type="scientific">Paenibacillus amylolyticus</name>
    <dbReference type="NCBI Taxonomy" id="1451"/>
    <lineage>
        <taxon>Bacteria</taxon>
        <taxon>Bacillati</taxon>
        <taxon>Bacillota</taxon>
        <taxon>Bacilli</taxon>
        <taxon>Bacillales</taxon>
        <taxon>Paenibacillaceae</taxon>
        <taxon>Paenibacillus</taxon>
    </lineage>
</organism>